<gene>
    <name evidence="2" type="ORF">Aconfl_36780</name>
</gene>
<name>A0ABQ6PUR2_9BACT</name>
<dbReference type="InterPro" id="IPR005135">
    <property type="entry name" value="Endo/exonuclease/phosphatase"/>
</dbReference>
<evidence type="ECO:0000259" key="1">
    <source>
        <dbReference type="Pfam" id="PF03372"/>
    </source>
</evidence>
<dbReference type="InterPro" id="IPR036691">
    <property type="entry name" value="Endo/exonu/phosph_ase_sf"/>
</dbReference>
<dbReference type="PANTHER" id="PTHR14859:SF1">
    <property type="entry name" value="PGAP2-INTERACTING PROTEIN"/>
    <property type="match status" value="1"/>
</dbReference>
<dbReference type="Pfam" id="PF03372">
    <property type="entry name" value="Exo_endo_phos"/>
    <property type="match status" value="1"/>
</dbReference>
<evidence type="ECO:0000313" key="3">
    <source>
        <dbReference type="Proteomes" id="UP001338309"/>
    </source>
</evidence>
<feature type="domain" description="Endonuclease/exonuclease/phosphatase" evidence="1">
    <location>
        <begin position="35"/>
        <end position="260"/>
    </location>
</feature>
<dbReference type="EMBL" id="BTPD01000014">
    <property type="protein sequence ID" value="GMQ31035.1"/>
    <property type="molecule type" value="Genomic_DNA"/>
</dbReference>
<comment type="caution">
    <text evidence="2">The sequence shown here is derived from an EMBL/GenBank/DDBJ whole genome shotgun (WGS) entry which is preliminary data.</text>
</comment>
<organism evidence="2 3">
    <name type="scientific">Algoriphagus confluentis</name>
    <dbReference type="NCBI Taxonomy" id="1697556"/>
    <lineage>
        <taxon>Bacteria</taxon>
        <taxon>Pseudomonadati</taxon>
        <taxon>Bacteroidota</taxon>
        <taxon>Cytophagia</taxon>
        <taxon>Cytophagales</taxon>
        <taxon>Cyclobacteriaceae</taxon>
        <taxon>Algoriphagus</taxon>
    </lineage>
</organism>
<proteinExistence type="predicted"/>
<dbReference type="InterPro" id="IPR051916">
    <property type="entry name" value="GPI-anchor_lipid_remodeler"/>
</dbReference>
<dbReference type="RefSeq" id="WP_338225740.1">
    <property type="nucleotide sequence ID" value="NZ_BTPD01000014.1"/>
</dbReference>
<accession>A0ABQ6PUR2</accession>
<dbReference type="PANTHER" id="PTHR14859">
    <property type="entry name" value="CALCOFLUOR WHITE HYPERSENSITIVE PROTEIN PRECURSOR"/>
    <property type="match status" value="1"/>
</dbReference>
<evidence type="ECO:0000313" key="2">
    <source>
        <dbReference type="EMBL" id="GMQ31035.1"/>
    </source>
</evidence>
<sequence>MEYILIHLGMKQFFFLLLLVGFTMQLSPAQEIKILTYNIYHGENPNRQGDSTFHLISDLLILNQPEVVALQEVDSMTLRSERIYQRKLDFMRQLARETGYKGYFGKAMDFEEGGYGEGLLAKKGAAYHTLPLPNPAGGEPRAMAWVKAELKTLEEFYFGGTHLCHEFAENRKAQLDSILSYAETLDKPVIWVGDLNFTPDSEEYRSIPSHWKEAGREAGNEQATYGTGDGAGRIDYIWYDSRKFELVEYKVLNQVAFSDHYPIWAVLRMKKEE</sequence>
<dbReference type="Proteomes" id="UP001338309">
    <property type="component" value="Unassembled WGS sequence"/>
</dbReference>
<keyword evidence="3" id="KW-1185">Reference proteome</keyword>
<dbReference type="SUPFAM" id="SSF56219">
    <property type="entry name" value="DNase I-like"/>
    <property type="match status" value="1"/>
</dbReference>
<reference evidence="2 3" key="1">
    <citation type="submission" date="2023-08" db="EMBL/GenBank/DDBJ databases">
        <title>Draft genome sequence of Algoriphagus confluentis.</title>
        <authorList>
            <person name="Takatani N."/>
            <person name="Hosokawa M."/>
            <person name="Sawabe T."/>
        </authorList>
    </citation>
    <scope>NUCLEOTIDE SEQUENCE [LARGE SCALE GENOMIC DNA]</scope>
    <source>
        <strain evidence="2 3">NBRC 111222</strain>
    </source>
</reference>
<dbReference type="Gene3D" id="3.60.10.10">
    <property type="entry name" value="Endonuclease/exonuclease/phosphatase"/>
    <property type="match status" value="1"/>
</dbReference>
<protein>
    <recommendedName>
        <fullName evidence="1">Endonuclease/exonuclease/phosphatase domain-containing protein</fullName>
    </recommendedName>
</protein>